<evidence type="ECO:0000259" key="2">
    <source>
        <dbReference type="Pfam" id="PF08719"/>
    </source>
</evidence>
<dbReference type="InterPro" id="IPR012816">
    <property type="entry name" value="NADAR"/>
</dbReference>
<feature type="compositionally biased region" description="Acidic residues" evidence="1">
    <location>
        <begin position="946"/>
        <end position="957"/>
    </location>
</feature>
<dbReference type="InterPro" id="IPR037238">
    <property type="entry name" value="YbiA-like_sf"/>
</dbReference>
<dbReference type="AlphaFoldDB" id="A0AAV7K8B2"/>
<dbReference type="SUPFAM" id="SSF143990">
    <property type="entry name" value="YbiA-like"/>
    <property type="match status" value="1"/>
</dbReference>
<feature type="compositionally biased region" description="Polar residues" evidence="1">
    <location>
        <begin position="892"/>
        <end position="901"/>
    </location>
</feature>
<dbReference type="NCBIfam" id="TIGR02464">
    <property type="entry name" value="ribofla_fusion"/>
    <property type="match status" value="1"/>
</dbReference>
<feature type="region of interest" description="Disordered" evidence="1">
    <location>
        <begin position="187"/>
        <end position="213"/>
    </location>
</feature>
<dbReference type="CDD" id="cd15457">
    <property type="entry name" value="NADAR"/>
    <property type="match status" value="1"/>
</dbReference>
<feature type="compositionally biased region" description="Polar residues" evidence="1">
    <location>
        <begin position="199"/>
        <end position="213"/>
    </location>
</feature>
<feature type="region of interest" description="Disordered" evidence="1">
    <location>
        <begin position="371"/>
        <end position="396"/>
    </location>
</feature>
<protein>
    <submittedName>
        <fullName evidence="3">Riboflavin biosynthesis protein PYRR, chloroplastic-like</fullName>
    </submittedName>
</protein>
<gene>
    <name evidence="3" type="ORF">LOD99_16252</name>
</gene>
<evidence type="ECO:0000313" key="4">
    <source>
        <dbReference type="Proteomes" id="UP001165289"/>
    </source>
</evidence>
<feature type="domain" description="NADAR" evidence="2">
    <location>
        <begin position="543"/>
        <end position="684"/>
    </location>
</feature>
<accession>A0AAV7K8B2</accession>
<organism evidence="3 4">
    <name type="scientific">Oopsacas minuta</name>
    <dbReference type="NCBI Taxonomy" id="111878"/>
    <lineage>
        <taxon>Eukaryota</taxon>
        <taxon>Metazoa</taxon>
        <taxon>Porifera</taxon>
        <taxon>Hexactinellida</taxon>
        <taxon>Hexasterophora</taxon>
        <taxon>Lyssacinosida</taxon>
        <taxon>Leucopsacidae</taxon>
        <taxon>Oopsacas</taxon>
    </lineage>
</organism>
<comment type="caution">
    <text evidence="3">The sequence shown here is derived from an EMBL/GenBank/DDBJ whole genome shotgun (WGS) entry which is preliminary data.</text>
</comment>
<proteinExistence type="predicted"/>
<name>A0AAV7K8B2_9METZ</name>
<evidence type="ECO:0000313" key="3">
    <source>
        <dbReference type="EMBL" id="KAI6656950.1"/>
    </source>
</evidence>
<dbReference type="Proteomes" id="UP001165289">
    <property type="component" value="Unassembled WGS sequence"/>
</dbReference>
<feature type="compositionally biased region" description="Polar residues" evidence="1">
    <location>
        <begin position="829"/>
        <end position="850"/>
    </location>
</feature>
<dbReference type="EMBL" id="JAKMXF010000133">
    <property type="protein sequence ID" value="KAI6656950.1"/>
    <property type="molecule type" value="Genomic_DNA"/>
</dbReference>
<dbReference type="Pfam" id="PF08719">
    <property type="entry name" value="NADAR"/>
    <property type="match status" value="1"/>
</dbReference>
<feature type="region of interest" description="Disordered" evidence="1">
    <location>
        <begin position="930"/>
        <end position="957"/>
    </location>
</feature>
<sequence>MASDSRTGWGPFLMYWASFCKDTFIPVSISGQVIQFFEGLLNTLCYETDVGCIPRGFKLNTAGDNPKYFHSNNWNKQIDGCYWCKDDNTDYNGICCTKECFFYLHDWCVERVHYFTNRRFCRFPGCDTNTKDNHLYCGTKHNGYYDSEFPKGSDHKILLKTVIREGPSWYCSNGGLSNVPLQQISNSTSQITKPPPKQKIQSQGNGKNKTNDTSANFDQIMEFPIDLHNAMIFQTDIGIIPRTKPNENHLISPYSSSPNWLRQIEGCYWCGNKSIGNDNFCRYRCYLIFYEWCRSKVCSLTGVNMCRNTGCNKTAADGFDCCSREHTIAIKEKYSQVRKIDSERLTAIGPDWYKKRDIPDVNRVNNQRVNANHSQNPVSPPAVPQQSTPPKQYSPSPGLQHCVFSWELTEFLYYFQDVGPIPRKLIQFIPMMNNIPNPNWNVDIPLCYWCCTNQLRMNCITCSDRCIFLLNEWVHCLYTNTSKKKLCRVMGCKFPSAYGFDCCNRTHSKEYERFNQYSHLLKSTEFALGPRWYHDYSLTPINFYNRNEPFYELTNFYPCSNLVIDNMIWPTTEHYFQACKFAGTPYVYFVSQLQAPRDAFDFSRNPGVQRWVRTNWPKIKMQVMLKALRCKFNQNIDLAQILIRTGEKLIFEHTKNDKFWGDGGDGKGMNKLGELLMVVRTELQCSQQPMLNTFQPIQMKDFVPINFAPTNSSNTQIIPSQSNMNENNILPQSSIQSPMHISETRVARTKSNTTNSCTEDLINLNASPLSTNYAPQTSSQGDSLTQIPAQVIPPINPPEQTVACNASATDGPLFEVGKAKRDLDLDYNNPFQFSQGSDSSSTIPNTPDTTDISKDVNNPFLHDNSSDVDMTETNTDKINPFLTEENSLTQPNCSVQTQANRPSIPKASGDVGMPIDNSIQINFRLSDVKNRNTDLSPESTPLPLSDNEDMETDADVN</sequence>
<feature type="region of interest" description="Disordered" evidence="1">
    <location>
        <begin position="827"/>
        <end position="873"/>
    </location>
</feature>
<keyword evidence="4" id="KW-1185">Reference proteome</keyword>
<evidence type="ECO:0000256" key="1">
    <source>
        <dbReference type="SAM" id="MobiDB-lite"/>
    </source>
</evidence>
<reference evidence="3 4" key="1">
    <citation type="journal article" date="2023" name="BMC Biol.">
        <title>The compact genome of the sponge Oopsacas minuta (Hexactinellida) is lacking key metazoan core genes.</title>
        <authorList>
            <person name="Santini S."/>
            <person name="Schenkelaars Q."/>
            <person name="Jourda C."/>
            <person name="Duchesne M."/>
            <person name="Belahbib H."/>
            <person name="Rocher C."/>
            <person name="Selva M."/>
            <person name="Riesgo A."/>
            <person name="Vervoort M."/>
            <person name="Leys S.P."/>
            <person name="Kodjabachian L."/>
            <person name="Le Bivic A."/>
            <person name="Borchiellini C."/>
            <person name="Claverie J.M."/>
            <person name="Renard E."/>
        </authorList>
    </citation>
    <scope>NUCLEOTIDE SEQUENCE [LARGE SCALE GENOMIC DNA]</scope>
    <source>
        <strain evidence="3">SPO-2</strain>
    </source>
</reference>
<feature type="region of interest" description="Disordered" evidence="1">
    <location>
        <begin position="892"/>
        <end position="913"/>
    </location>
</feature>
<feature type="compositionally biased region" description="Polar residues" evidence="1">
    <location>
        <begin position="384"/>
        <end position="396"/>
    </location>
</feature>
<dbReference type="Gene3D" id="1.10.357.40">
    <property type="entry name" value="YbiA-like"/>
    <property type="match status" value="1"/>
</dbReference>